<comment type="caution">
    <text evidence="2">The sequence shown here is derived from an EMBL/GenBank/DDBJ whole genome shotgun (WGS) entry which is preliminary data.</text>
</comment>
<keyword evidence="1" id="KW-1133">Transmembrane helix</keyword>
<feature type="transmembrane region" description="Helical" evidence="1">
    <location>
        <begin position="118"/>
        <end position="137"/>
    </location>
</feature>
<feature type="transmembrane region" description="Helical" evidence="1">
    <location>
        <begin position="324"/>
        <end position="343"/>
    </location>
</feature>
<evidence type="ECO:0000313" key="3">
    <source>
        <dbReference type="Proteomes" id="UP000649345"/>
    </source>
</evidence>
<feature type="transmembrane region" description="Helical" evidence="1">
    <location>
        <begin position="163"/>
        <end position="179"/>
    </location>
</feature>
<dbReference type="EMBL" id="JACOOR010000002">
    <property type="protein sequence ID" value="MBC5658726.1"/>
    <property type="molecule type" value="Genomic_DNA"/>
</dbReference>
<feature type="transmembrane region" description="Helical" evidence="1">
    <location>
        <begin position="378"/>
        <end position="396"/>
    </location>
</feature>
<feature type="transmembrane region" description="Helical" evidence="1">
    <location>
        <begin position="355"/>
        <end position="372"/>
    </location>
</feature>
<feature type="transmembrane region" description="Helical" evidence="1">
    <location>
        <begin position="12"/>
        <end position="29"/>
    </location>
</feature>
<gene>
    <name evidence="2" type="ORF">H8S44_02920</name>
</gene>
<feature type="transmembrane region" description="Helical" evidence="1">
    <location>
        <begin position="58"/>
        <end position="75"/>
    </location>
</feature>
<dbReference type="AlphaFoldDB" id="A0A923LAD2"/>
<keyword evidence="3" id="KW-1185">Reference proteome</keyword>
<dbReference type="Proteomes" id="UP000649345">
    <property type="component" value="Unassembled WGS sequence"/>
</dbReference>
<name>A0A923LAD2_9FIRM</name>
<dbReference type="RefSeq" id="WP_186873334.1">
    <property type="nucleotide sequence ID" value="NZ_JACOOR010000002.1"/>
</dbReference>
<feature type="transmembrane region" description="Helical" evidence="1">
    <location>
        <begin position="87"/>
        <end position="106"/>
    </location>
</feature>
<feature type="transmembrane region" description="Helical" evidence="1">
    <location>
        <begin position="238"/>
        <end position="262"/>
    </location>
</feature>
<evidence type="ECO:0008006" key="4">
    <source>
        <dbReference type="Google" id="ProtNLM"/>
    </source>
</evidence>
<feature type="transmembrane region" description="Helical" evidence="1">
    <location>
        <begin position="211"/>
        <end position="229"/>
    </location>
</feature>
<proteinExistence type="predicted"/>
<keyword evidence="1" id="KW-0472">Membrane</keyword>
<evidence type="ECO:0000313" key="2">
    <source>
        <dbReference type="EMBL" id="MBC5658726.1"/>
    </source>
</evidence>
<protein>
    <recommendedName>
        <fullName evidence="4">O-antigen ligase family protein</fullName>
    </recommendedName>
</protein>
<reference evidence="2" key="1">
    <citation type="submission" date="2020-08" db="EMBL/GenBank/DDBJ databases">
        <title>Genome public.</title>
        <authorList>
            <person name="Liu C."/>
            <person name="Sun Q."/>
        </authorList>
    </citation>
    <scope>NUCLEOTIDE SEQUENCE</scope>
    <source>
        <strain evidence="2">NSJ-68</strain>
    </source>
</reference>
<feature type="transmembrane region" description="Helical" evidence="1">
    <location>
        <begin position="35"/>
        <end position="51"/>
    </location>
</feature>
<evidence type="ECO:0000256" key="1">
    <source>
        <dbReference type="SAM" id="Phobius"/>
    </source>
</evidence>
<feature type="transmembrane region" description="Helical" evidence="1">
    <location>
        <begin position="186"/>
        <end position="205"/>
    </location>
</feature>
<sequence>MIKKEMNRWEKIYYYICVLGVFLIATHVGGYTEKWIIIGASIYILLGIILNRGFNMDICFLALAGAMMIHGLIFAKVHQSEYWQIRFHFWAAVWPPLLMYLVCQQATWKKSYEQIERILLIICVGTFIYSILNYSIYMREGFVEGGRIWNEFWTHTSRYATEFSYWGVFIVGIVGYGTYCMAEKKWLRGIGIYVAIIIENIINIIVDNRMVLMVTAVSGAASIGLYLWFNRKEKKKMLYFLLGVLGGAALLGLVIACNIGGIRNTSYYHSFFIRDGGILKNVRFQMMWEAFLQIPSHWKGGGTMVAAGFTTMHNYWLQVANDTGIFPFGLWTVFNIAAFVSAIKCIINSEIAIRVKYMVLPLLCSVFSYLMMEMGGHGLSEYIIFYVMIVALIRQLEKNESE</sequence>
<keyword evidence="1" id="KW-0812">Transmembrane</keyword>
<accession>A0A923LAD2</accession>
<organism evidence="2 3">
    <name type="scientific">Anaerosacchariphilus hominis</name>
    <dbReference type="NCBI Taxonomy" id="2763017"/>
    <lineage>
        <taxon>Bacteria</taxon>
        <taxon>Bacillati</taxon>
        <taxon>Bacillota</taxon>
        <taxon>Clostridia</taxon>
        <taxon>Lachnospirales</taxon>
        <taxon>Lachnospiraceae</taxon>
        <taxon>Anaerosacchariphilus</taxon>
    </lineage>
</organism>